<proteinExistence type="inferred from homology"/>
<dbReference type="Gene3D" id="3.30.1120.10">
    <property type="match status" value="1"/>
</dbReference>
<organism evidence="6 7">
    <name type="scientific">Veronia nyctiphanis</name>
    <dbReference type="NCBI Taxonomy" id="1278244"/>
    <lineage>
        <taxon>Bacteria</taxon>
        <taxon>Pseudomonadati</taxon>
        <taxon>Pseudomonadota</taxon>
        <taxon>Gammaproteobacteria</taxon>
        <taxon>Vibrionales</taxon>
        <taxon>Vibrionaceae</taxon>
        <taxon>Veronia</taxon>
    </lineage>
</organism>
<dbReference type="Pfam" id="PF19193">
    <property type="entry name" value="Tectonin"/>
    <property type="match status" value="2"/>
</dbReference>
<accession>A0A4Q0YIY6</accession>
<evidence type="ECO:0000259" key="5">
    <source>
        <dbReference type="Pfam" id="PF00884"/>
    </source>
</evidence>
<evidence type="ECO:0000256" key="2">
    <source>
        <dbReference type="ARBA" id="ARBA00022723"/>
    </source>
</evidence>
<evidence type="ECO:0000313" key="7">
    <source>
        <dbReference type="Proteomes" id="UP000290287"/>
    </source>
</evidence>
<keyword evidence="2" id="KW-0479">Metal-binding</keyword>
<comment type="similarity">
    <text evidence="1">Belongs to the sulfatase family.</text>
</comment>
<keyword evidence="4" id="KW-0106">Calcium</keyword>
<dbReference type="SUPFAM" id="SSF89372">
    <property type="entry name" value="Fucose-specific lectin"/>
    <property type="match status" value="1"/>
</dbReference>
<dbReference type="OrthoDB" id="9803751at2"/>
<dbReference type="Proteomes" id="UP000290287">
    <property type="component" value="Unassembled WGS sequence"/>
</dbReference>
<reference evidence="6 7" key="1">
    <citation type="submission" date="2017-10" db="EMBL/GenBank/DDBJ databases">
        <title>Nyctiphanis sp. nov., isolated from the stomach of the euphausiid Nyctiphanes simplex (Hansen, 1911) in the Gulf of California.</title>
        <authorList>
            <person name="Gomez-Gil B."/>
            <person name="Aguilar-Mendez M."/>
            <person name="Lopez-Cortes A."/>
            <person name="Gomez-Gutierrez J."/>
            <person name="Roque A."/>
            <person name="Lang E."/>
            <person name="Gonzalez-Castillo A."/>
        </authorList>
    </citation>
    <scope>NUCLEOTIDE SEQUENCE [LARGE SCALE GENOMIC DNA]</scope>
    <source>
        <strain evidence="6 7">CAIM 600</strain>
    </source>
</reference>
<protein>
    <recommendedName>
        <fullName evidence="5">Sulfatase N-terminal domain-containing protein</fullName>
    </recommendedName>
</protein>
<dbReference type="SMART" id="SM00706">
    <property type="entry name" value="TECPR"/>
    <property type="match status" value="5"/>
</dbReference>
<evidence type="ECO:0000256" key="1">
    <source>
        <dbReference type="ARBA" id="ARBA00008779"/>
    </source>
</evidence>
<evidence type="ECO:0000313" key="6">
    <source>
        <dbReference type="EMBL" id="RXJ69814.1"/>
    </source>
</evidence>
<dbReference type="RefSeq" id="WP_129124311.1">
    <property type="nucleotide sequence ID" value="NZ_PEIB01000053.1"/>
</dbReference>
<comment type="caution">
    <text evidence="6">The sequence shown here is derived from an EMBL/GenBank/DDBJ whole genome shotgun (WGS) entry which is preliminary data.</text>
</comment>
<evidence type="ECO:0000256" key="4">
    <source>
        <dbReference type="ARBA" id="ARBA00022837"/>
    </source>
</evidence>
<dbReference type="SUPFAM" id="SSF53649">
    <property type="entry name" value="Alkaline phosphatase-like"/>
    <property type="match status" value="1"/>
</dbReference>
<dbReference type="InterPro" id="IPR000917">
    <property type="entry name" value="Sulfatase_N"/>
</dbReference>
<dbReference type="InterPro" id="IPR050738">
    <property type="entry name" value="Sulfatase"/>
</dbReference>
<dbReference type="InterPro" id="IPR024607">
    <property type="entry name" value="Sulfatase_CS"/>
</dbReference>
<feature type="domain" description="Sulfatase N-terminal" evidence="5">
    <location>
        <begin position="39"/>
        <end position="353"/>
    </location>
</feature>
<dbReference type="PANTHER" id="PTHR42693:SF33">
    <property type="entry name" value="ARYLSULFATASE"/>
    <property type="match status" value="1"/>
</dbReference>
<dbReference type="Pfam" id="PF00884">
    <property type="entry name" value="Sulfatase"/>
    <property type="match status" value="1"/>
</dbReference>
<dbReference type="GO" id="GO:0004065">
    <property type="term" value="F:arylsulfatase activity"/>
    <property type="evidence" value="ECO:0007669"/>
    <property type="project" value="TreeGrafter"/>
</dbReference>
<name>A0A4Q0YIY6_9GAMM</name>
<keyword evidence="3" id="KW-0378">Hydrolase</keyword>
<sequence length="715" mass="79269">MRNCNAKLKCLSTYLALVIKALITAVIMLPSSALSASKPNIVTIILDDVSDYQFGYQSDYYETPNIDELAENGIIFEKALAYPKCSPTRNALLTGRNPARIGATQVLNHTQKPNPDPEKHYVPLAEPILSFASESDASIGASMKEIGYKTAYVGKWHINFEKPTDGGSGYGFDKVLNLAGIKRDPDKNCLEGETDVHRNEEFTDDVISWLDSSDGNAPFFVNIAYHAIHGPHCVDDEANLQRFINKGIQNEFSRHNAMQAGMLFEVDEQIGRVIQKIKEMGQYDNTTFIIYGDNGAWIADAELRFVRGEKGSLYQGGIHVPLVISGKTVKDRGRRATNLVMPEDLFATTLSIATKSANPQLPAESDSESVWRVLQNEVGQLRSHGVIHQPHYSKRAQNGRWKGGVTPGTAVINRVVKNSNKQWKLIRNWEPELGGTGGTYELYDLISDPLEKYNVASRHPNVVSQLKTKLQEFENAGKFNKPSQNSAIYGDVVGVNDADSIYTKPQHGPYGSKAWPRISGKLKHVSSGKDFIWGVNSNDNIFMCAKPCKGDGWVKIPGKLMQLDVGEERIYGVNSNNNIYWRPVDGSGGWTQITGQLKHVSVGTDWVWGVNSNDNIYQCKLPCNGSWTQVSGKLSQLDVGKTEVWGVNKDGNIYKRPADGSGSNWQQIKGLLKHVTVGKDYIWGVNSVRKIFKCVHPCEGSWMLESGNLKQIDAE</sequence>
<gene>
    <name evidence="6" type="ORF">CS022_23640</name>
</gene>
<dbReference type="InterPro" id="IPR006624">
    <property type="entry name" value="Beta-propeller_rpt_TECPR"/>
</dbReference>
<dbReference type="EMBL" id="PEIB01000053">
    <property type="protein sequence ID" value="RXJ69814.1"/>
    <property type="molecule type" value="Genomic_DNA"/>
</dbReference>
<dbReference type="PROSITE" id="PS00149">
    <property type="entry name" value="SULFATASE_2"/>
    <property type="match status" value="1"/>
</dbReference>
<evidence type="ECO:0000256" key="3">
    <source>
        <dbReference type="ARBA" id="ARBA00022801"/>
    </source>
</evidence>
<dbReference type="GO" id="GO:0046872">
    <property type="term" value="F:metal ion binding"/>
    <property type="evidence" value="ECO:0007669"/>
    <property type="project" value="UniProtKB-KW"/>
</dbReference>
<dbReference type="InterPro" id="IPR017850">
    <property type="entry name" value="Alkaline_phosphatase_core_sf"/>
</dbReference>
<dbReference type="Gene3D" id="3.40.720.10">
    <property type="entry name" value="Alkaline Phosphatase, subunit A"/>
    <property type="match status" value="1"/>
</dbReference>
<dbReference type="PANTHER" id="PTHR42693">
    <property type="entry name" value="ARYLSULFATASE FAMILY MEMBER"/>
    <property type="match status" value="1"/>
</dbReference>
<dbReference type="AlphaFoldDB" id="A0A4Q0YIY6"/>
<keyword evidence="7" id="KW-1185">Reference proteome</keyword>